<accession>A0A5J4V2N7</accession>
<feature type="region of interest" description="Disordered" evidence="1">
    <location>
        <begin position="1"/>
        <end position="20"/>
    </location>
</feature>
<protein>
    <submittedName>
        <fullName evidence="2">Uncharacterized protein</fullName>
    </submittedName>
</protein>
<sequence length="94" mass="11622">DNNRNRKKNKKEINSVQKAKTVRMIRQKPYAEKHDVRSKMKTEVVREMIVKRNRWKEKRKKNVREIKRQIKNWVQKKMGCQVISCTMMMMMMRL</sequence>
<proteinExistence type="predicted"/>
<evidence type="ECO:0000313" key="2">
    <source>
        <dbReference type="EMBL" id="KAA6376999.1"/>
    </source>
</evidence>
<feature type="non-terminal residue" evidence="2">
    <location>
        <position position="1"/>
    </location>
</feature>
<dbReference type="Proteomes" id="UP000324800">
    <property type="component" value="Unassembled WGS sequence"/>
</dbReference>
<comment type="caution">
    <text evidence="2">The sequence shown here is derived from an EMBL/GenBank/DDBJ whole genome shotgun (WGS) entry which is preliminary data.</text>
</comment>
<dbReference type="EMBL" id="SNRW01010121">
    <property type="protein sequence ID" value="KAA6376999.1"/>
    <property type="molecule type" value="Genomic_DNA"/>
</dbReference>
<gene>
    <name evidence="2" type="ORF">EZS28_027472</name>
</gene>
<dbReference type="AlphaFoldDB" id="A0A5J4V2N7"/>
<organism evidence="2 3">
    <name type="scientific">Streblomastix strix</name>
    <dbReference type="NCBI Taxonomy" id="222440"/>
    <lineage>
        <taxon>Eukaryota</taxon>
        <taxon>Metamonada</taxon>
        <taxon>Preaxostyla</taxon>
        <taxon>Oxymonadida</taxon>
        <taxon>Streblomastigidae</taxon>
        <taxon>Streblomastix</taxon>
    </lineage>
</organism>
<evidence type="ECO:0000313" key="3">
    <source>
        <dbReference type="Proteomes" id="UP000324800"/>
    </source>
</evidence>
<evidence type="ECO:0000256" key="1">
    <source>
        <dbReference type="SAM" id="MobiDB-lite"/>
    </source>
</evidence>
<feature type="compositionally biased region" description="Basic residues" evidence="1">
    <location>
        <begin position="1"/>
        <end position="10"/>
    </location>
</feature>
<name>A0A5J4V2N7_9EUKA</name>
<reference evidence="2 3" key="1">
    <citation type="submission" date="2019-03" db="EMBL/GenBank/DDBJ databases">
        <title>Single cell metagenomics reveals metabolic interactions within the superorganism composed of flagellate Streblomastix strix and complex community of Bacteroidetes bacteria on its surface.</title>
        <authorList>
            <person name="Treitli S.C."/>
            <person name="Kolisko M."/>
            <person name="Husnik F."/>
            <person name="Keeling P."/>
            <person name="Hampl V."/>
        </authorList>
    </citation>
    <scope>NUCLEOTIDE SEQUENCE [LARGE SCALE GENOMIC DNA]</scope>
    <source>
        <strain evidence="2">ST1C</strain>
    </source>
</reference>